<dbReference type="PaxDb" id="4113-PGSC0003DMT400085437"/>
<name>M1D9H8_SOLTU</name>
<dbReference type="Proteomes" id="UP000011115">
    <property type="component" value="Unassembled WGS sequence"/>
</dbReference>
<evidence type="ECO:0000259" key="3">
    <source>
        <dbReference type="Pfam" id="PF20167"/>
    </source>
</evidence>
<dbReference type="Gramene" id="PGSC0003DMT400085437">
    <property type="protein sequence ID" value="PGSC0003DMT400085437"/>
    <property type="gene ID" value="PGSC0003DMG400035008"/>
</dbReference>
<evidence type="ECO:0000313" key="4">
    <source>
        <dbReference type="EnsemblPlants" id="PGSC0003DMT400085437"/>
    </source>
</evidence>
<feature type="domain" description="Putative plant transposon protein" evidence="3">
    <location>
        <begin position="7"/>
        <end position="118"/>
    </location>
</feature>
<dbReference type="InParanoid" id="M1D9H8"/>
<protein>
    <recommendedName>
        <fullName evidence="3">Putative plant transposon protein domain-containing protein</fullName>
    </recommendedName>
</protein>
<feature type="region of interest" description="Disordered" evidence="1">
    <location>
        <begin position="144"/>
        <end position="233"/>
    </location>
</feature>
<feature type="compositionally biased region" description="Basic residues" evidence="1">
    <location>
        <begin position="216"/>
        <end position="226"/>
    </location>
</feature>
<evidence type="ECO:0000256" key="2">
    <source>
        <dbReference type="SAM" id="Phobius"/>
    </source>
</evidence>
<keyword evidence="5" id="KW-1185">Reference proteome</keyword>
<keyword evidence="2" id="KW-0472">Membrane</keyword>
<dbReference type="AlphaFoldDB" id="M1D9H8"/>
<dbReference type="Pfam" id="PF20167">
    <property type="entry name" value="Transposase_32"/>
    <property type="match status" value="1"/>
</dbReference>
<dbReference type="InterPro" id="IPR046796">
    <property type="entry name" value="Transposase_32_dom"/>
</dbReference>
<sequence length="261" mass="29325">MEIHSSRERVLHWIVRKIAIDWENAVWVTTTPTLIMKASLSFPAKVWWAVVRAQLRSTANDNTLSPSLASFVACLMVGYPINVGLIIAIEMRDRALNERAGLSFPCLIGKLCRQANIPPNSAKSATMGTLVVVLHVQIDIPHADRGPEQWESSQPSTEAPPPPVQPRWLQAPSTQSLDDFWGELPKSKSGKRKHKAGESDEELPTDLSREEIRTQNKAHRASRRKARENEELEQQQRDAVLLELLVAEHLPWQVVASLIMC</sequence>
<reference evidence="4" key="2">
    <citation type="submission" date="2015-06" db="UniProtKB">
        <authorList>
            <consortium name="EnsemblPlants"/>
        </authorList>
    </citation>
    <scope>IDENTIFICATION</scope>
    <source>
        <strain evidence="4">DM1-3 516 R44</strain>
    </source>
</reference>
<proteinExistence type="predicted"/>
<keyword evidence="2" id="KW-1133">Transmembrane helix</keyword>
<keyword evidence="2" id="KW-0812">Transmembrane</keyword>
<reference evidence="5" key="1">
    <citation type="journal article" date="2011" name="Nature">
        <title>Genome sequence and analysis of the tuber crop potato.</title>
        <authorList>
            <consortium name="The Potato Genome Sequencing Consortium"/>
        </authorList>
    </citation>
    <scope>NUCLEOTIDE SEQUENCE [LARGE SCALE GENOMIC DNA]</scope>
    <source>
        <strain evidence="5">cv. DM1-3 516 R44</strain>
    </source>
</reference>
<dbReference type="EnsemblPlants" id="PGSC0003DMT400085437">
    <property type="protein sequence ID" value="PGSC0003DMT400085437"/>
    <property type="gene ID" value="PGSC0003DMG400035008"/>
</dbReference>
<organism evidence="4 5">
    <name type="scientific">Solanum tuberosum</name>
    <name type="common">Potato</name>
    <dbReference type="NCBI Taxonomy" id="4113"/>
    <lineage>
        <taxon>Eukaryota</taxon>
        <taxon>Viridiplantae</taxon>
        <taxon>Streptophyta</taxon>
        <taxon>Embryophyta</taxon>
        <taxon>Tracheophyta</taxon>
        <taxon>Spermatophyta</taxon>
        <taxon>Magnoliopsida</taxon>
        <taxon>eudicotyledons</taxon>
        <taxon>Gunneridae</taxon>
        <taxon>Pentapetalae</taxon>
        <taxon>asterids</taxon>
        <taxon>lamiids</taxon>
        <taxon>Solanales</taxon>
        <taxon>Solanaceae</taxon>
        <taxon>Solanoideae</taxon>
        <taxon>Solaneae</taxon>
        <taxon>Solanum</taxon>
    </lineage>
</organism>
<dbReference type="HOGENOM" id="CLU_1196639_0_0_1"/>
<feature type="transmembrane region" description="Helical" evidence="2">
    <location>
        <begin position="68"/>
        <end position="89"/>
    </location>
</feature>
<evidence type="ECO:0000313" key="5">
    <source>
        <dbReference type="Proteomes" id="UP000011115"/>
    </source>
</evidence>
<accession>M1D9H8</accession>
<evidence type="ECO:0000256" key="1">
    <source>
        <dbReference type="SAM" id="MobiDB-lite"/>
    </source>
</evidence>